<dbReference type="InterPro" id="IPR013702">
    <property type="entry name" value="FIST_domain_N"/>
</dbReference>
<dbReference type="Pfam" id="PF08495">
    <property type="entry name" value="FIST"/>
    <property type="match status" value="1"/>
</dbReference>
<dbReference type="EMBL" id="JADEWZ010000038">
    <property type="protein sequence ID" value="MBE9118141.1"/>
    <property type="molecule type" value="Genomic_DNA"/>
</dbReference>
<accession>A0A8J7E0B4</accession>
<dbReference type="InterPro" id="IPR019494">
    <property type="entry name" value="FIST_C"/>
</dbReference>
<organism evidence="3 4">
    <name type="scientific">Lusitaniella coriacea LEGE 07157</name>
    <dbReference type="NCBI Taxonomy" id="945747"/>
    <lineage>
        <taxon>Bacteria</taxon>
        <taxon>Bacillati</taxon>
        <taxon>Cyanobacteriota</taxon>
        <taxon>Cyanophyceae</taxon>
        <taxon>Spirulinales</taxon>
        <taxon>Lusitaniellaceae</taxon>
        <taxon>Lusitaniella</taxon>
    </lineage>
</organism>
<feature type="domain" description="FIST" evidence="1">
    <location>
        <begin position="33"/>
        <end position="226"/>
    </location>
</feature>
<dbReference type="Proteomes" id="UP000654482">
    <property type="component" value="Unassembled WGS sequence"/>
</dbReference>
<proteinExistence type="predicted"/>
<dbReference type="PANTHER" id="PTHR40252:SF2">
    <property type="entry name" value="BLR0328 PROTEIN"/>
    <property type="match status" value="1"/>
</dbReference>
<dbReference type="SMART" id="SM01204">
    <property type="entry name" value="FIST_C"/>
    <property type="match status" value="1"/>
</dbReference>
<feature type="domain" description="FIST C-domain" evidence="2">
    <location>
        <begin position="227"/>
        <end position="361"/>
    </location>
</feature>
<dbReference type="Pfam" id="PF10442">
    <property type="entry name" value="FIST_C"/>
    <property type="match status" value="1"/>
</dbReference>
<dbReference type="SMART" id="SM00897">
    <property type="entry name" value="FIST"/>
    <property type="match status" value="1"/>
</dbReference>
<name>A0A8J7E0B4_9CYAN</name>
<protein>
    <submittedName>
        <fullName evidence="3">FIST C-terminal domain-containing protein</fullName>
    </submittedName>
</protein>
<dbReference type="AlphaFoldDB" id="A0A8J7E0B4"/>
<evidence type="ECO:0000259" key="1">
    <source>
        <dbReference type="SMART" id="SM00897"/>
    </source>
</evidence>
<keyword evidence="4" id="KW-1185">Reference proteome</keyword>
<sequence>MMKIAVGHSLDPDSLEAIDEVLEQCDRILEGAKPKAGILFAAIGFDYALILKRIDEVFPNIELIGGTTDGEVSSIFGFQQDSITLMVFDLENVEIRAAVGRNISEDPTRIARETVEKALESINTSPKFCIALPESLTTSTVSILSGLQLALENVPIFGGATADNWEFQCTHQFYKTEVLSDSVPILLFAGDLLFSHGVSSGWKPLGKKGVLTKVDRNIVYEIDNNSALDFYRYYLDGLTAVAEYPIAVFSPDTTQFYLRGCMGYDESAESITLAGDVFEGAVIQIAEAACEDILAASKIAFKNAMETYPGENPIAVLIFSCASRRHLLGMMTNEEYEIIQGCFDRDILSCGFYTYGEISPLLNKNKAVFHNITFTSLLIGK</sequence>
<comment type="caution">
    <text evidence="3">The sequence shown here is derived from an EMBL/GenBank/DDBJ whole genome shotgun (WGS) entry which is preliminary data.</text>
</comment>
<dbReference type="PANTHER" id="PTHR40252">
    <property type="entry name" value="BLR0328 PROTEIN"/>
    <property type="match status" value="1"/>
</dbReference>
<evidence type="ECO:0000313" key="3">
    <source>
        <dbReference type="EMBL" id="MBE9118141.1"/>
    </source>
</evidence>
<gene>
    <name evidence="3" type="ORF">IQ249_19795</name>
</gene>
<evidence type="ECO:0000313" key="4">
    <source>
        <dbReference type="Proteomes" id="UP000654482"/>
    </source>
</evidence>
<reference evidence="3" key="1">
    <citation type="submission" date="2020-10" db="EMBL/GenBank/DDBJ databases">
        <authorList>
            <person name="Castelo-Branco R."/>
            <person name="Eusebio N."/>
            <person name="Adriana R."/>
            <person name="Vieira A."/>
            <person name="Brugerolle De Fraissinette N."/>
            <person name="Rezende De Castro R."/>
            <person name="Schneider M.P."/>
            <person name="Vasconcelos V."/>
            <person name="Leao P.N."/>
        </authorList>
    </citation>
    <scope>NUCLEOTIDE SEQUENCE</scope>
    <source>
        <strain evidence="3">LEGE 07157</strain>
    </source>
</reference>
<evidence type="ECO:0000259" key="2">
    <source>
        <dbReference type="SMART" id="SM01204"/>
    </source>
</evidence>